<gene>
    <name evidence="1" type="ordered locus">REQ_26640</name>
</gene>
<dbReference type="Proteomes" id="UP001154400">
    <property type="component" value="Chromosome"/>
</dbReference>
<dbReference type="KEGG" id="req:REQ_26640"/>
<dbReference type="EMBL" id="FN563149">
    <property type="protein sequence ID" value="CBH48689.1"/>
    <property type="molecule type" value="Genomic_DNA"/>
</dbReference>
<dbReference type="RefSeq" id="WP_013416276.1">
    <property type="nucleotide sequence ID" value="NC_014659.1"/>
</dbReference>
<evidence type="ECO:0008006" key="3">
    <source>
        <dbReference type="Google" id="ProtNLM"/>
    </source>
</evidence>
<dbReference type="AlphaFoldDB" id="A0A3S5Y816"/>
<evidence type="ECO:0000313" key="1">
    <source>
        <dbReference type="EMBL" id="CBH48689.1"/>
    </source>
</evidence>
<dbReference type="PANTHER" id="PTHR32011:SF2">
    <property type="entry name" value="OS08G0472400 PROTEIN"/>
    <property type="match status" value="1"/>
</dbReference>
<protein>
    <recommendedName>
        <fullName evidence="3">SMI1/KNR4 family protein</fullName>
    </recommendedName>
</protein>
<dbReference type="PANTHER" id="PTHR32011">
    <property type="entry name" value="OS08G0472400 PROTEIN"/>
    <property type="match status" value="1"/>
</dbReference>
<accession>A0A3S5Y816</accession>
<reference evidence="1" key="1">
    <citation type="journal article" date="2010" name="PLoS Genet.">
        <title>The genome of a pathogenic rhodococcus: cooptive virulence underpinned by key gene acquisitions.</title>
        <authorList>
            <person name="Letek M."/>
            <person name="Gonzalez P."/>
            <person name="Macarthur I."/>
            <person name="Rodriguez H."/>
            <person name="Freeman T.C."/>
            <person name="Valero-Rello A."/>
            <person name="Blanco M."/>
            <person name="Buckley T."/>
            <person name="Cherevach I."/>
            <person name="Fahey R."/>
            <person name="Hapeshi A."/>
            <person name="Holdstock J."/>
            <person name="Leadon D."/>
            <person name="Navas J."/>
            <person name="Ocampo A."/>
            <person name="Quail M.A."/>
            <person name="Sanders M."/>
            <person name="Scortti M.M."/>
            <person name="Prescott J.F."/>
            <person name="Fogarty U."/>
            <person name="Meijer W.G."/>
            <person name="Parkhill J."/>
            <person name="Bentley S.D."/>
            <person name="Vazquez-Boland J.A."/>
        </authorList>
    </citation>
    <scope>NUCLEOTIDE SEQUENCE [LARGE SCALE GENOMIC DNA]</scope>
    <source>
        <strain evidence="1 2">103S</strain>
    </source>
</reference>
<proteinExistence type="predicted"/>
<organism evidence="1">
    <name type="scientific">Rhodococcus hoagii (strain 103S)</name>
    <name type="common">Rhodococcus equi</name>
    <dbReference type="NCBI Taxonomy" id="685727"/>
    <lineage>
        <taxon>Bacteria</taxon>
        <taxon>Bacillati</taxon>
        <taxon>Actinomycetota</taxon>
        <taxon>Actinomycetes</taxon>
        <taxon>Mycobacteriales</taxon>
        <taxon>Nocardiaceae</taxon>
        <taxon>Prescottella</taxon>
    </lineage>
</organism>
<sequence>MEAIGFEAAELLDADGVALGPGLSDAEFTSVHERFGFHFNPDHRSLLAAALPLGDGWPDWRSGDDSELTTWLDRVAEGFIWDALHQTPPFWPASWGELPATPEEVATTVRRQLGSWPRLIPIYRHRFTPAAPSPAGSPVLSVWQTDVIYYGADLVEYLRNELPPGRGRKSLSPIAVRAPYWSRFVESANSAESV</sequence>
<evidence type="ECO:0000313" key="2">
    <source>
        <dbReference type="Proteomes" id="UP000006892"/>
    </source>
</evidence>
<name>A0A3S5Y816_RHOH1</name>